<proteinExistence type="predicted"/>
<keyword evidence="4" id="KW-1185">Reference proteome</keyword>
<dbReference type="InterPro" id="IPR003583">
    <property type="entry name" value="Hlx-hairpin-Hlx_DNA-bd_motif"/>
</dbReference>
<dbReference type="GO" id="GO:0003677">
    <property type="term" value="F:DNA binding"/>
    <property type="evidence" value="ECO:0007669"/>
    <property type="project" value="InterPro"/>
</dbReference>
<dbReference type="RefSeq" id="WP_076514103.1">
    <property type="nucleotide sequence ID" value="NZ_FTOH01000001.1"/>
</dbReference>
<dbReference type="PANTHER" id="PTHR21180">
    <property type="entry name" value="ENDONUCLEASE/EXONUCLEASE/PHOSPHATASE FAMILY DOMAIN-CONTAINING PROTEIN 1"/>
    <property type="match status" value="1"/>
</dbReference>
<evidence type="ECO:0000313" key="4">
    <source>
        <dbReference type="Proteomes" id="UP000185639"/>
    </source>
</evidence>
<protein>
    <submittedName>
        <fullName evidence="3">Competence protein ComEA</fullName>
    </submittedName>
</protein>
<evidence type="ECO:0000313" key="3">
    <source>
        <dbReference type="EMBL" id="SIS45878.1"/>
    </source>
</evidence>
<dbReference type="GO" id="GO:0006281">
    <property type="term" value="P:DNA repair"/>
    <property type="evidence" value="ECO:0007669"/>
    <property type="project" value="InterPro"/>
</dbReference>
<sequence length="89" mass="9517">MKGFIALFALAISLTFSSVHAEEPNGPVNINTASAEELSELKGVGKTKAEAIVAHRNEHGEFSKVEDLTQVKGIGESILKSNRPLLSLE</sequence>
<keyword evidence="1" id="KW-0732">Signal</keyword>
<dbReference type="InterPro" id="IPR004509">
    <property type="entry name" value="Competence_ComEA_HhH"/>
</dbReference>
<dbReference type="PANTHER" id="PTHR21180:SF32">
    <property type="entry name" value="ENDONUCLEASE_EXONUCLEASE_PHOSPHATASE FAMILY DOMAIN-CONTAINING PROTEIN 1"/>
    <property type="match status" value="1"/>
</dbReference>
<dbReference type="NCBIfam" id="TIGR00426">
    <property type="entry name" value="competence protein ComEA helix-hairpin-helix repeat region"/>
    <property type="match status" value="1"/>
</dbReference>
<dbReference type="InterPro" id="IPR051675">
    <property type="entry name" value="Endo/Exo/Phosphatase_dom_1"/>
</dbReference>
<dbReference type="Gene3D" id="1.10.150.280">
    <property type="entry name" value="AF1531-like domain"/>
    <property type="match status" value="1"/>
</dbReference>
<dbReference type="GO" id="GO:0015628">
    <property type="term" value="P:protein secretion by the type II secretion system"/>
    <property type="evidence" value="ECO:0007669"/>
    <property type="project" value="TreeGrafter"/>
</dbReference>
<organism evidence="3 4">
    <name type="scientific">Thalassolituus maritimus</name>
    <dbReference type="NCBI Taxonomy" id="484498"/>
    <lineage>
        <taxon>Bacteria</taxon>
        <taxon>Pseudomonadati</taxon>
        <taxon>Pseudomonadota</taxon>
        <taxon>Gammaproteobacteria</taxon>
        <taxon>Oceanospirillales</taxon>
        <taxon>Oceanospirillaceae</taxon>
        <taxon>Thalassolituus</taxon>
    </lineage>
</organism>
<dbReference type="Pfam" id="PF12836">
    <property type="entry name" value="HHH_3"/>
    <property type="match status" value="1"/>
</dbReference>
<dbReference type="AlphaFoldDB" id="A0A1N7J953"/>
<feature type="domain" description="Helix-hairpin-helix DNA-binding motif class 1" evidence="2">
    <location>
        <begin position="36"/>
        <end position="55"/>
    </location>
</feature>
<reference evidence="4" key="1">
    <citation type="submission" date="2017-01" db="EMBL/GenBank/DDBJ databases">
        <authorList>
            <person name="Varghese N."/>
            <person name="Submissions S."/>
        </authorList>
    </citation>
    <scope>NUCLEOTIDE SEQUENCE [LARGE SCALE GENOMIC DNA]</scope>
    <source>
        <strain evidence="4">DSM 24913</strain>
    </source>
</reference>
<name>A0A1N7J953_9GAMM</name>
<dbReference type="Proteomes" id="UP000185639">
    <property type="component" value="Unassembled WGS sequence"/>
</dbReference>
<dbReference type="InterPro" id="IPR010994">
    <property type="entry name" value="RuvA_2-like"/>
</dbReference>
<dbReference type="GO" id="GO:0015627">
    <property type="term" value="C:type II protein secretion system complex"/>
    <property type="evidence" value="ECO:0007669"/>
    <property type="project" value="TreeGrafter"/>
</dbReference>
<dbReference type="SUPFAM" id="SSF47781">
    <property type="entry name" value="RuvA domain 2-like"/>
    <property type="match status" value="1"/>
</dbReference>
<evidence type="ECO:0000256" key="1">
    <source>
        <dbReference type="SAM" id="SignalP"/>
    </source>
</evidence>
<dbReference type="EMBL" id="FTOH01000001">
    <property type="protein sequence ID" value="SIS45878.1"/>
    <property type="molecule type" value="Genomic_DNA"/>
</dbReference>
<gene>
    <name evidence="3" type="ORF">SAMN05421686_101501</name>
</gene>
<dbReference type="STRING" id="484498.SAMN05421686_101501"/>
<dbReference type="SMART" id="SM00278">
    <property type="entry name" value="HhH1"/>
    <property type="match status" value="2"/>
</dbReference>
<feature type="signal peptide" evidence="1">
    <location>
        <begin position="1"/>
        <end position="21"/>
    </location>
</feature>
<accession>A0A1N7J953</accession>
<feature type="domain" description="Helix-hairpin-helix DNA-binding motif class 1" evidence="2">
    <location>
        <begin position="66"/>
        <end position="85"/>
    </location>
</feature>
<evidence type="ECO:0000259" key="2">
    <source>
        <dbReference type="SMART" id="SM00278"/>
    </source>
</evidence>
<feature type="chain" id="PRO_5012704078" evidence="1">
    <location>
        <begin position="22"/>
        <end position="89"/>
    </location>
</feature>
<dbReference type="OrthoDB" id="7510573at2"/>